<dbReference type="InterPro" id="IPR011008">
    <property type="entry name" value="Dimeric_a/b-barrel"/>
</dbReference>
<protein>
    <recommendedName>
        <fullName evidence="1">Stress-response A/B barrel domain-containing protein</fullName>
    </recommendedName>
</protein>
<dbReference type="RefSeq" id="WP_048694053.1">
    <property type="nucleotide sequence ID" value="NZ_KQ130498.1"/>
</dbReference>
<evidence type="ECO:0000313" key="3">
    <source>
        <dbReference type="Proteomes" id="UP000037600"/>
    </source>
</evidence>
<sequence length="97" mass="11185">MIRHTVTFKLKHEAGTPQEQAFLAKAQALALIPGVEKFEVLKQISTKNDYDFGLSMEFVSQAEYDAYNQHPEHVSFVENVWMVEVLSFMEIDYLVES</sequence>
<keyword evidence="3" id="KW-1185">Reference proteome</keyword>
<dbReference type="OrthoDB" id="9808130at2"/>
<dbReference type="STRING" id="1513271.XM47_14610"/>
<dbReference type="EMBL" id="LAZL01000025">
    <property type="protein sequence ID" value="KMT64406.1"/>
    <property type="molecule type" value="Genomic_DNA"/>
</dbReference>
<name>A0A0J8JIX1_9ALTE</name>
<organism evidence="2 3">
    <name type="scientific">Catenovulum maritimum</name>
    <dbReference type="NCBI Taxonomy" id="1513271"/>
    <lineage>
        <taxon>Bacteria</taxon>
        <taxon>Pseudomonadati</taxon>
        <taxon>Pseudomonadota</taxon>
        <taxon>Gammaproteobacteria</taxon>
        <taxon>Alteromonadales</taxon>
        <taxon>Alteromonadaceae</taxon>
        <taxon>Catenovulum</taxon>
    </lineage>
</organism>
<dbReference type="Pfam" id="PF07876">
    <property type="entry name" value="Dabb"/>
    <property type="match status" value="1"/>
</dbReference>
<dbReference type="AlphaFoldDB" id="A0A0J8JIX1"/>
<accession>A0A0J8JIX1</accession>
<dbReference type="Gene3D" id="3.30.70.100">
    <property type="match status" value="1"/>
</dbReference>
<evidence type="ECO:0000259" key="1">
    <source>
        <dbReference type="PROSITE" id="PS51502"/>
    </source>
</evidence>
<reference evidence="2 3" key="1">
    <citation type="submission" date="2015-04" db="EMBL/GenBank/DDBJ databases">
        <title>Draft Genome Sequence of the Novel Agar-Digesting Marine Bacterium Q1.</title>
        <authorList>
            <person name="Li Y."/>
            <person name="Li D."/>
            <person name="Chen G."/>
            <person name="Du Z."/>
        </authorList>
    </citation>
    <scope>NUCLEOTIDE SEQUENCE [LARGE SCALE GENOMIC DNA]</scope>
    <source>
        <strain evidence="2 3">Q1</strain>
    </source>
</reference>
<proteinExistence type="predicted"/>
<dbReference type="InterPro" id="IPR013097">
    <property type="entry name" value="Dabb"/>
</dbReference>
<gene>
    <name evidence="2" type="ORF">XM47_14610</name>
</gene>
<dbReference type="PROSITE" id="PS51502">
    <property type="entry name" value="S_R_A_B_BARREL"/>
    <property type="match status" value="1"/>
</dbReference>
<dbReference type="SUPFAM" id="SSF54909">
    <property type="entry name" value="Dimeric alpha+beta barrel"/>
    <property type="match status" value="1"/>
</dbReference>
<evidence type="ECO:0000313" key="2">
    <source>
        <dbReference type="EMBL" id="KMT64406.1"/>
    </source>
</evidence>
<comment type="caution">
    <text evidence="2">The sequence shown here is derived from an EMBL/GenBank/DDBJ whole genome shotgun (WGS) entry which is preliminary data.</text>
</comment>
<dbReference type="SMART" id="SM00886">
    <property type="entry name" value="Dabb"/>
    <property type="match status" value="1"/>
</dbReference>
<feature type="domain" description="Stress-response A/B barrel" evidence="1">
    <location>
        <begin position="2"/>
        <end position="93"/>
    </location>
</feature>
<dbReference type="Proteomes" id="UP000037600">
    <property type="component" value="Unassembled WGS sequence"/>
</dbReference>